<evidence type="ECO:0000313" key="1">
    <source>
        <dbReference type="EMBL" id="EKX44922.1"/>
    </source>
</evidence>
<organism evidence="1">
    <name type="scientific">Guillardia theta (strain CCMP2712)</name>
    <name type="common">Cryptophyte</name>
    <dbReference type="NCBI Taxonomy" id="905079"/>
    <lineage>
        <taxon>Eukaryota</taxon>
        <taxon>Cryptophyceae</taxon>
        <taxon>Pyrenomonadales</taxon>
        <taxon>Geminigeraceae</taxon>
        <taxon>Guillardia</taxon>
    </lineage>
</organism>
<gene>
    <name evidence="1" type="ORF">GUITHDRAFT_152898</name>
</gene>
<protein>
    <submittedName>
        <fullName evidence="1 2">Uncharacterized protein</fullName>
    </submittedName>
</protein>
<evidence type="ECO:0000313" key="2">
    <source>
        <dbReference type="EnsemblProtists" id="EKX44922"/>
    </source>
</evidence>
<sequence length="57" mass="6473">MSSCLDEQSVVSSIEQVFNDFESYQKWLEFSAKQSKLLEKVLGNGTERKVTADEKGK</sequence>
<dbReference type="EnsemblProtists" id="EKX44922">
    <property type="protein sequence ID" value="EKX44922"/>
    <property type="gene ID" value="GUITHDRAFT_152898"/>
</dbReference>
<reference evidence="3" key="2">
    <citation type="submission" date="2012-11" db="EMBL/GenBank/DDBJ databases">
        <authorList>
            <person name="Kuo A."/>
            <person name="Curtis B.A."/>
            <person name="Tanifuji G."/>
            <person name="Burki F."/>
            <person name="Gruber A."/>
            <person name="Irimia M."/>
            <person name="Maruyama S."/>
            <person name="Arias M.C."/>
            <person name="Ball S.G."/>
            <person name="Gile G.H."/>
            <person name="Hirakawa Y."/>
            <person name="Hopkins J.F."/>
            <person name="Rensing S.A."/>
            <person name="Schmutz J."/>
            <person name="Symeonidi A."/>
            <person name="Elias M."/>
            <person name="Eveleigh R.J."/>
            <person name="Herman E.K."/>
            <person name="Klute M.J."/>
            <person name="Nakayama T."/>
            <person name="Obornik M."/>
            <person name="Reyes-Prieto A."/>
            <person name="Armbrust E.V."/>
            <person name="Aves S.J."/>
            <person name="Beiko R.G."/>
            <person name="Coutinho P."/>
            <person name="Dacks J.B."/>
            <person name="Durnford D.G."/>
            <person name="Fast N.M."/>
            <person name="Green B.R."/>
            <person name="Grisdale C."/>
            <person name="Hempe F."/>
            <person name="Henrissat B."/>
            <person name="Hoppner M.P."/>
            <person name="Ishida K.-I."/>
            <person name="Kim E."/>
            <person name="Koreny L."/>
            <person name="Kroth P.G."/>
            <person name="Liu Y."/>
            <person name="Malik S.-B."/>
            <person name="Maier U.G."/>
            <person name="McRose D."/>
            <person name="Mock T."/>
            <person name="Neilson J.A."/>
            <person name="Onodera N.T."/>
            <person name="Poole A.M."/>
            <person name="Pritham E.J."/>
            <person name="Richards T.A."/>
            <person name="Rocap G."/>
            <person name="Roy S.W."/>
            <person name="Sarai C."/>
            <person name="Schaack S."/>
            <person name="Shirato S."/>
            <person name="Slamovits C.H."/>
            <person name="Spencer D.F."/>
            <person name="Suzuki S."/>
            <person name="Worden A.Z."/>
            <person name="Zauner S."/>
            <person name="Barry K."/>
            <person name="Bell C."/>
            <person name="Bharti A.K."/>
            <person name="Crow J.A."/>
            <person name="Grimwood J."/>
            <person name="Kramer R."/>
            <person name="Lindquist E."/>
            <person name="Lucas S."/>
            <person name="Salamov A."/>
            <person name="McFadden G.I."/>
            <person name="Lane C.E."/>
            <person name="Keeling P.J."/>
            <person name="Gray M.W."/>
            <person name="Grigoriev I.V."/>
            <person name="Archibald J.M."/>
        </authorList>
    </citation>
    <scope>NUCLEOTIDE SEQUENCE</scope>
    <source>
        <strain evidence="3">CCMP2712</strain>
    </source>
</reference>
<dbReference type="GeneID" id="17301593"/>
<accession>L1J9D4</accession>
<dbReference type="Proteomes" id="UP000011087">
    <property type="component" value="Unassembled WGS sequence"/>
</dbReference>
<dbReference type="EMBL" id="JH993002">
    <property type="protein sequence ID" value="EKX44922.1"/>
    <property type="molecule type" value="Genomic_DNA"/>
</dbReference>
<dbReference type="HOGENOM" id="CLU_3000483_0_0_1"/>
<dbReference type="RefSeq" id="XP_005831902.1">
    <property type="nucleotide sequence ID" value="XM_005831845.1"/>
</dbReference>
<proteinExistence type="predicted"/>
<keyword evidence="3" id="KW-1185">Reference proteome</keyword>
<name>L1J9D4_GUITC</name>
<dbReference type="KEGG" id="gtt:GUITHDRAFT_152898"/>
<dbReference type="AlphaFoldDB" id="L1J9D4"/>
<evidence type="ECO:0000313" key="3">
    <source>
        <dbReference type="Proteomes" id="UP000011087"/>
    </source>
</evidence>
<reference evidence="2" key="3">
    <citation type="submission" date="2015-06" db="UniProtKB">
        <authorList>
            <consortium name="EnsemblProtists"/>
        </authorList>
    </citation>
    <scope>IDENTIFICATION</scope>
</reference>
<reference evidence="1 3" key="1">
    <citation type="journal article" date="2012" name="Nature">
        <title>Algal genomes reveal evolutionary mosaicism and the fate of nucleomorphs.</title>
        <authorList>
            <consortium name="DOE Joint Genome Institute"/>
            <person name="Curtis B.A."/>
            <person name="Tanifuji G."/>
            <person name="Burki F."/>
            <person name="Gruber A."/>
            <person name="Irimia M."/>
            <person name="Maruyama S."/>
            <person name="Arias M.C."/>
            <person name="Ball S.G."/>
            <person name="Gile G.H."/>
            <person name="Hirakawa Y."/>
            <person name="Hopkins J.F."/>
            <person name="Kuo A."/>
            <person name="Rensing S.A."/>
            <person name="Schmutz J."/>
            <person name="Symeonidi A."/>
            <person name="Elias M."/>
            <person name="Eveleigh R.J."/>
            <person name="Herman E.K."/>
            <person name="Klute M.J."/>
            <person name="Nakayama T."/>
            <person name="Obornik M."/>
            <person name="Reyes-Prieto A."/>
            <person name="Armbrust E.V."/>
            <person name="Aves S.J."/>
            <person name="Beiko R.G."/>
            <person name="Coutinho P."/>
            <person name="Dacks J.B."/>
            <person name="Durnford D.G."/>
            <person name="Fast N.M."/>
            <person name="Green B.R."/>
            <person name="Grisdale C.J."/>
            <person name="Hempel F."/>
            <person name="Henrissat B."/>
            <person name="Hoppner M.P."/>
            <person name="Ishida K."/>
            <person name="Kim E."/>
            <person name="Koreny L."/>
            <person name="Kroth P.G."/>
            <person name="Liu Y."/>
            <person name="Malik S.B."/>
            <person name="Maier U.G."/>
            <person name="McRose D."/>
            <person name="Mock T."/>
            <person name="Neilson J.A."/>
            <person name="Onodera N.T."/>
            <person name="Poole A.M."/>
            <person name="Pritham E.J."/>
            <person name="Richards T.A."/>
            <person name="Rocap G."/>
            <person name="Roy S.W."/>
            <person name="Sarai C."/>
            <person name="Schaack S."/>
            <person name="Shirato S."/>
            <person name="Slamovits C.H."/>
            <person name="Spencer D.F."/>
            <person name="Suzuki S."/>
            <person name="Worden A.Z."/>
            <person name="Zauner S."/>
            <person name="Barry K."/>
            <person name="Bell C."/>
            <person name="Bharti A.K."/>
            <person name="Crow J.A."/>
            <person name="Grimwood J."/>
            <person name="Kramer R."/>
            <person name="Lindquist E."/>
            <person name="Lucas S."/>
            <person name="Salamov A."/>
            <person name="McFadden G.I."/>
            <person name="Lane C.E."/>
            <person name="Keeling P.J."/>
            <person name="Gray M.W."/>
            <person name="Grigoriev I.V."/>
            <person name="Archibald J.M."/>
        </authorList>
    </citation>
    <scope>NUCLEOTIDE SEQUENCE</scope>
    <source>
        <strain evidence="1 3">CCMP2712</strain>
    </source>
</reference>
<dbReference type="PaxDb" id="55529-EKX44922"/>